<evidence type="ECO:0000256" key="1">
    <source>
        <dbReference type="PROSITE-ProRule" id="PRU00176"/>
    </source>
</evidence>
<sequence>MIRLISITVARREQSSIGIALERQLVPLDCTDGTEEFGLHPYSTQWLSSTKMMIRNVPARCTEPEFRSFLESLTAGKYVLEMPKTSQTKCKGYAFVEMCDPLSLAALAEALWQQRLPTRASERALKIHPAQFCPENAHGTCETLPAFERFFEAQEVESRNGAGHTAQLASMALAAGSLVTRQPWGRDFVALPSTKFWCAAMAAVAPPPGLESKWLSPQLGRHALEASRSTASLWTEEFGLHPNSTQWLSCTKMMIRNVPARCTETELRSFLESLTSTEYVLEMPKTSQTKCKGYAFVEMCDPLSLAALAEALWQQRLPTRASERALKIHPAKFVAEMLLPASKLYFDL</sequence>
<dbReference type="InterPro" id="IPR000504">
    <property type="entry name" value="RRM_dom"/>
</dbReference>
<reference evidence="3" key="1">
    <citation type="submission" date="2021-02" db="EMBL/GenBank/DDBJ databases">
        <authorList>
            <person name="Dougan E. K."/>
            <person name="Rhodes N."/>
            <person name="Thang M."/>
            <person name="Chan C."/>
        </authorList>
    </citation>
    <scope>NUCLEOTIDE SEQUENCE</scope>
</reference>
<dbReference type="InterPro" id="IPR012677">
    <property type="entry name" value="Nucleotide-bd_a/b_plait_sf"/>
</dbReference>
<evidence type="ECO:0000313" key="4">
    <source>
        <dbReference type="Proteomes" id="UP000604046"/>
    </source>
</evidence>
<name>A0A812L7T1_9DINO</name>
<organism evidence="3 4">
    <name type="scientific">Symbiodinium natans</name>
    <dbReference type="NCBI Taxonomy" id="878477"/>
    <lineage>
        <taxon>Eukaryota</taxon>
        <taxon>Sar</taxon>
        <taxon>Alveolata</taxon>
        <taxon>Dinophyceae</taxon>
        <taxon>Suessiales</taxon>
        <taxon>Symbiodiniaceae</taxon>
        <taxon>Symbiodinium</taxon>
    </lineage>
</organism>
<feature type="domain" description="RRM" evidence="2">
    <location>
        <begin position="251"/>
        <end position="333"/>
    </location>
</feature>
<proteinExistence type="predicted"/>
<dbReference type="AlphaFoldDB" id="A0A812L7T1"/>
<evidence type="ECO:0000259" key="2">
    <source>
        <dbReference type="PROSITE" id="PS50102"/>
    </source>
</evidence>
<dbReference type="SUPFAM" id="SSF54928">
    <property type="entry name" value="RNA-binding domain, RBD"/>
    <property type="match status" value="1"/>
</dbReference>
<dbReference type="CDD" id="cd00590">
    <property type="entry name" value="RRM_SF"/>
    <property type="match status" value="1"/>
</dbReference>
<dbReference type="EMBL" id="CAJNDS010000846">
    <property type="protein sequence ID" value="CAE7237256.1"/>
    <property type="molecule type" value="Genomic_DNA"/>
</dbReference>
<dbReference type="PROSITE" id="PS50102">
    <property type="entry name" value="RRM"/>
    <property type="match status" value="1"/>
</dbReference>
<protein>
    <recommendedName>
        <fullName evidence="2">RRM domain-containing protein</fullName>
    </recommendedName>
</protein>
<dbReference type="GO" id="GO:0003723">
    <property type="term" value="F:RNA binding"/>
    <property type="evidence" value="ECO:0007669"/>
    <property type="project" value="UniProtKB-UniRule"/>
</dbReference>
<comment type="caution">
    <text evidence="3">The sequence shown here is derived from an EMBL/GenBank/DDBJ whole genome shotgun (WGS) entry which is preliminary data.</text>
</comment>
<accession>A0A812L7T1</accession>
<dbReference type="Pfam" id="PF00076">
    <property type="entry name" value="RRM_1"/>
    <property type="match status" value="1"/>
</dbReference>
<keyword evidence="4" id="KW-1185">Reference proteome</keyword>
<dbReference type="InterPro" id="IPR035979">
    <property type="entry name" value="RBD_domain_sf"/>
</dbReference>
<evidence type="ECO:0000313" key="3">
    <source>
        <dbReference type="EMBL" id="CAE7237256.1"/>
    </source>
</evidence>
<dbReference type="Gene3D" id="3.30.70.330">
    <property type="match status" value="2"/>
</dbReference>
<gene>
    <name evidence="3" type="ORF">SNAT2548_LOCUS10299</name>
</gene>
<dbReference type="Proteomes" id="UP000604046">
    <property type="component" value="Unassembled WGS sequence"/>
</dbReference>
<keyword evidence="1" id="KW-0694">RNA-binding</keyword>